<organism evidence="2 3">
    <name type="scientific">Dacryopinax primogenitus (strain DJM 731)</name>
    <name type="common">Brown rot fungus</name>
    <dbReference type="NCBI Taxonomy" id="1858805"/>
    <lineage>
        <taxon>Eukaryota</taxon>
        <taxon>Fungi</taxon>
        <taxon>Dikarya</taxon>
        <taxon>Basidiomycota</taxon>
        <taxon>Agaricomycotina</taxon>
        <taxon>Dacrymycetes</taxon>
        <taxon>Dacrymycetales</taxon>
        <taxon>Dacrymycetaceae</taxon>
        <taxon>Dacryopinax</taxon>
    </lineage>
</organism>
<sequence length="123" mass="13466">MLYANAIALCDALAPHLLLLPTPPLTPSPSPPPDADSDSEGVKGVVSLSHPLQPHLLRTRRLRNQLLPPTSRLPDDLLSYIFSLPSTLWSAGESVHFADQVSHVSHRWRAVALRTPNAWSTIL</sequence>
<evidence type="ECO:0000313" key="3">
    <source>
        <dbReference type="Proteomes" id="UP000030653"/>
    </source>
</evidence>
<dbReference type="AlphaFoldDB" id="M5FX11"/>
<dbReference type="HOGENOM" id="CLU_2020673_0_0_1"/>
<dbReference type="GeneID" id="63688970"/>
<protein>
    <submittedName>
        <fullName evidence="2">Uncharacterized protein</fullName>
    </submittedName>
</protein>
<feature type="region of interest" description="Disordered" evidence="1">
    <location>
        <begin position="21"/>
        <end position="44"/>
    </location>
</feature>
<keyword evidence="3" id="KW-1185">Reference proteome</keyword>
<dbReference type="RefSeq" id="XP_040624899.1">
    <property type="nucleotide sequence ID" value="XM_040773908.1"/>
</dbReference>
<evidence type="ECO:0000256" key="1">
    <source>
        <dbReference type="SAM" id="MobiDB-lite"/>
    </source>
</evidence>
<dbReference type="OrthoDB" id="2973282at2759"/>
<feature type="compositionally biased region" description="Pro residues" evidence="1">
    <location>
        <begin position="21"/>
        <end position="34"/>
    </location>
</feature>
<evidence type="ECO:0000313" key="2">
    <source>
        <dbReference type="EMBL" id="EJT98001.1"/>
    </source>
</evidence>
<name>M5FX11_DACPD</name>
<dbReference type="EMBL" id="JH795875">
    <property type="protein sequence ID" value="EJT98001.1"/>
    <property type="molecule type" value="Genomic_DNA"/>
</dbReference>
<dbReference type="Gene3D" id="1.20.1280.50">
    <property type="match status" value="1"/>
</dbReference>
<accession>M5FX11</accession>
<feature type="non-terminal residue" evidence="2">
    <location>
        <position position="123"/>
    </location>
</feature>
<reference evidence="2 3" key="1">
    <citation type="journal article" date="2012" name="Science">
        <title>The Paleozoic origin of enzymatic lignin decomposition reconstructed from 31 fungal genomes.</title>
        <authorList>
            <person name="Floudas D."/>
            <person name="Binder M."/>
            <person name="Riley R."/>
            <person name="Barry K."/>
            <person name="Blanchette R.A."/>
            <person name="Henrissat B."/>
            <person name="Martinez A.T."/>
            <person name="Otillar R."/>
            <person name="Spatafora J.W."/>
            <person name="Yadav J.S."/>
            <person name="Aerts A."/>
            <person name="Benoit I."/>
            <person name="Boyd A."/>
            <person name="Carlson A."/>
            <person name="Copeland A."/>
            <person name="Coutinho P.M."/>
            <person name="de Vries R.P."/>
            <person name="Ferreira P."/>
            <person name="Findley K."/>
            <person name="Foster B."/>
            <person name="Gaskell J."/>
            <person name="Glotzer D."/>
            <person name="Gorecki P."/>
            <person name="Heitman J."/>
            <person name="Hesse C."/>
            <person name="Hori C."/>
            <person name="Igarashi K."/>
            <person name="Jurgens J.A."/>
            <person name="Kallen N."/>
            <person name="Kersten P."/>
            <person name="Kohler A."/>
            <person name="Kuees U."/>
            <person name="Kumar T.K.A."/>
            <person name="Kuo A."/>
            <person name="LaButti K."/>
            <person name="Larrondo L.F."/>
            <person name="Lindquist E."/>
            <person name="Ling A."/>
            <person name="Lombard V."/>
            <person name="Lucas S."/>
            <person name="Lundell T."/>
            <person name="Martin R."/>
            <person name="McLaughlin D.J."/>
            <person name="Morgenstern I."/>
            <person name="Morin E."/>
            <person name="Murat C."/>
            <person name="Nagy L.G."/>
            <person name="Nolan M."/>
            <person name="Ohm R.A."/>
            <person name="Patyshakuliyeva A."/>
            <person name="Rokas A."/>
            <person name="Ruiz-Duenas F.J."/>
            <person name="Sabat G."/>
            <person name="Salamov A."/>
            <person name="Samejima M."/>
            <person name="Schmutz J."/>
            <person name="Slot J.C."/>
            <person name="St John F."/>
            <person name="Stenlid J."/>
            <person name="Sun H."/>
            <person name="Sun S."/>
            <person name="Syed K."/>
            <person name="Tsang A."/>
            <person name="Wiebenga A."/>
            <person name="Young D."/>
            <person name="Pisabarro A."/>
            <person name="Eastwood D.C."/>
            <person name="Martin F."/>
            <person name="Cullen D."/>
            <person name="Grigoriev I.V."/>
            <person name="Hibbett D.S."/>
        </authorList>
    </citation>
    <scope>NUCLEOTIDE SEQUENCE [LARGE SCALE GENOMIC DNA]</scope>
    <source>
        <strain evidence="2 3">DJM-731 SS1</strain>
    </source>
</reference>
<gene>
    <name evidence="2" type="ORF">DACRYDRAFT_24899</name>
</gene>
<proteinExistence type="predicted"/>
<dbReference type="Proteomes" id="UP000030653">
    <property type="component" value="Unassembled WGS sequence"/>
</dbReference>